<dbReference type="GeneTree" id="ENSGT00940000153709"/>
<dbReference type="GO" id="GO:0006629">
    <property type="term" value="P:lipid metabolic process"/>
    <property type="evidence" value="ECO:0007669"/>
    <property type="project" value="UniProtKB-KW"/>
</dbReference>
<dbReference type="GO" id="GO:0005506">
    <property type="term" value="F:iron ion binding"/>
    <property type="evidence" value="ECO:0007669"/>
    <property type="project" value="InterPro"/>
</dbReference>
<feature type="transmembrane region" description="Helical" evidence="17">
    <location>
        <begin position="6"/>
        <end position="25"/>
    </location>
</feature>
<keyword evidence="5 13" id="KW-0349">Heme</keyword>
<dbReference type="PANTHER" id="PTHR24306">
    <property type="match status" value="1"/>
</dbReference>
<feature type="binding site" evidence="15">
    <location>
        <position position="379"/>
    </location>
    <ligand>
        <name>substrate</name>
    </ligand>
</feature>
<comment type="subcellular location">
    <subcellularLocation>
        <location evidence="2">Endoplasmic reticulum membrane</location>
        <topology evidence="2">Single-pass membrane protein</topology>
    </subcellularLocation>
</comment>
<dbReference type="Bgee" id="ENSOANG00000050228">
    <property type="expression patterns" value="Expressed in liver and 6 other cell types or tissues"/>
</dbReference>
<accession>A0A6I8PSA0</accession>
<evidence type="ECO:0000313" key="18">
    <source>
        <dbReference type="Ensembl" id="ENSOANP00000054472.1"/>
    </source>
</evidence>
<feature type="binding site" evidence="15">
    <location>
        <position position="283"/>
    </location>
    <ligand>
        <name>substrate</name>
    </ligand>
</feature>
<evidence type="ECO:0000256" key="3">
    <source>
        <dbReference type="ARBA" id="ARBA00010617"/>
    </source>
</evidence>
<evidence type="ECO:0000256" key="6">
    <source>
        <dbReference type="ARBA" id="ARBA00022692"/>
    </source>
</evidence>
<dbReference type="FunCoup" id="A0A6I8PSA0">
    <property type="interactions" value="141"/>
</dbReference>
<keyword evidence="10 13" id="KW-0408">Iron</keyword>
<evidence type="ECO:0000256" key="13">
    <source>
        <dbReference type="PIRNR" id="PIRNR000047"/>
    </source>
</evidence>
<dbReference type="InterPro" id="IPR001128">
    <property type="entry name" value="Cyt_P450"/>
</dbReference>
<gene>
    <name evidence="18" type="primary">LOC103166427</name>
</gene>
<dbReference type="GO" id="GO:0020037">
    <property type="term" value="F:heme binding"/>
    <property type="evidence" value="ECO:0007669"/>
    <property type="project" value="InterPro"/>
</dbReference>
<protein>
    <recommendedName>
        <fullName evidence="20">Cytochrome P450 family 8 subfamily B member 1</fullName>
    </recommendedName>
</protein>
<dbReference type="AlphaFoldDB" id="A0A6I8PSA0"/>
<keyword evidence="12 13" id="KW-0472">Membrane</keyword>
<evidence type="ECO:0000256" key="9">
    <source>
        <dbReference type="ARBA" id="ARBA00022989"/>
    </source>
</evidence>
<evidence type="ECO:0000256" key="12">
    <source>
        <dbReference type="ARBA" id="ARBA00023136"/>
    </source>
</evidence>
<evidence type="ECO:0000256" key="14">
    <source>
        <dbReference type="PIRSR" id="PIRSR000047-1"/>
    </source>
</evidence>
<dbReference type="InterPro" id="IPR036396">
    <property type="entry name" value="Cyt_P450_sf"/>
</dbReference>
<keyword evidence="9 17" id="KW-1133">Transmembrane helix</keyword>
<evidence type="ECO:0000256" key="17">
    <source>
        <dbReference type="SAM" id="Phobius"/>
    </source>
</evidence>
<evidence type="ECO:0000256" key="15">
    <source>
        <dbReference type="PIRSR" id="PIRSR000047-2"/>
    </source>
</evidence>
<evidence type="ECO:0000256" key="10">
    <source>
        <dbReference type="ARBA" id="ARBA00023004"/>
    </source>
</evidence>
<reference evidence="18" key="1">
    <citation type="submission" date="2025-08" db="UniProtKB">
        <authorList>
            <consortium name="Ensembl"/>
        </authorList>
    </citation>
    <scope>IDENTIFICATION</scope>
    <source>
        <strain evidence="18">Glennie</strain>
    </source>
</reference>
<sequence length="498" mass="56418">MALWPVVLSALVLGLLGALHLLGVFRRRRPGEPPLDRGLVPWLGHALDFRRDSVSFLSRMKRRHGDIFTVLIGGRYFTFVLDPLSFGALVKERRSRLDFELFARELVFHVFGYRGPSEDHSIILNASVKHLMGQGLEHMTQVMMENLAKVLPRRDGPGAAGWRHDELFHFSYSLVFRAGYLSLFGYEEETGVGPQLDSTFYKFRKYDSFFPRLAYSVLTPWEKAQVEQLKHHFWDLLEYQKMEKWANKSHWLGDQQRRLTELGTPGSMLGRFNFMLLWASQGNTGPASFWALFYLLKHPEALRAVRAEVDGVLREAGWQGGGSLFQVTHSMLQRTPVLDSVLEETLRLTAGPILIRSVLQDMTLDMANGRSFALRRGDRLALFPHVAVQLDPEIHPEPHAFKYDRFLNAEGSRKVDFFKHGKRVKYYSMPWGAGVSICPGRYFGTSPPPGGGDRRVSGRDPAGEPGVRWRESEPCLGPPGATSTCPPLTGIPRASSRR</sequence>
<dbReference type="PRINTS" id="PR00465">
    <property type="entry name" value="EP450IV"/>
</dbReference>
<name>A0A6I8PSA0_ORNAN</name>
<evidence type="ECO:0000256" key="1">
    <source>
        <dbReference type="ARBA" id="ARBA00001971"/>
    </source>
</evidence>
<proteinExistence type="inferred from homology"/>
<dbReference type="GO" id="GO:0005789">
    <property type="term" value="C:endoplasmic reticulum membrane"/>
    <property type="evidence" value="ECO:0007669"/>
    <property type="project" value="UniProtKB-SubCell"/>
</dbReference>
<comment type="cofactor">
    <cofactor evidence="1 13 14">
        <name>heme</name>
        <dbReference type="ChEBI" id="CHEBI:30413"/>
    </cofactor>
</comment>
<dbReference type="Ensembl" id="ENSOANT00000073349.1">
    <property type="protein sequence ID" value="ENSOANP00000054472.1"/>
    <property type="gene ID" value="ENSOANG00000050228.1"/>
</dbReference>
<evidence type="ECO:0000256" key="2">
    <source>
        <dbReference type="ARBA" id="ARBA00004389"/>
    </source>
</evidence>
<dbReference type="InterPro" id="IPR002403">
    <property type="entry name" value="Cyt_P450_E_grp-IV"/>
</dbReference>
<dbReference type="SUPFAM" id="SSF48264">
    <property type="entry name" value="Cytochrome P450"/>
    <property type="match status" value="1"/>
</dbReference>
<reference evidence="18" key="2">
    <citation type="submission" date="2025-09" db="UniProtKB">
        <authorList>
            <consortium name="Ensembl"/>
        </authorList>
    </citation>
    <scope>IDENTIFICATION</scope>
    <source>
        <strain evidence="18">Glennie</strain>
    </source>
</reference>
<keyword evidence="7 13" id="KW-0479">Metal-binding</keyword>
<dbReference type="PANTHER" id="PTHR24306:SF0">
    <property type="entry name" value="7-ALPHA-HYDROXYCHOLEST-4-EN-3-ONE 12-ALPHA-HYDROXYLASE"/>
    <property type="match status" value="1"/>
</dbReference>
<organism evidence="18 19">
    <name type="scientific">Ornithorhynchus anatinus</name>
    <name type="common">Duckbill platypus</name>
    <dbReference type="NCBI Taxonomy" id="9258"/>
    <lineage>
        <taxon>Eukaryota</taxon>
        <taxon>Metazoa</taxon>
        <taxon>Chordata</taxon>
        <taxon>Craniata</taxon>
        <taxon>Vertebrata</taxon>
        <taxon>Euteleostomi</taxon>
        <taxon>Mammalia</taxon>
        <taxon>Monotremata</taxon>
        <taxon>Ornithorhynchidae</taxon>
        <taxon>Ornithorhynchus</taxon>
    </lineage>
</organism>
<evidence type="ECO:0000256" key="8">
    <source>
        <dbReference type="ARBA" id="ARBA00022824"/>
    </source>
</evidence>
<keyword evidence="11" id="KW-0443">Lipid metabolism</keyword>
<evidence type="ECO:0008006" key="20">
    <source>
        <dbReference type="Google" id="ProtNLM"/>
    </source>
</evidence>
<dbReference type="Gene3D" id="1.10.630.10">
    <property type="entry name" value="Cytochrome P450"/>
    <property type="match status" value="1"/>
</dbReference>
<dbReference type="Pfam" id="PF00067">
    <property type="entry name" value="p450"/>
    <property type="match status" value="1"/>
</dbReference>
<keyword evidence="19" id="KW-1185">Reference proteome</keyword>
<feature type="region of interest" description="Disordered" evidence="16">
    <location>
        <begin position="444"/>
        <end position="498"/>
    </location>
</feature>
<dbReference type="InParanoid" id="A0A6I8PSA0"/>
<evidence type="ECO:0000256" key="5">
    <source>
        <dbReference type="ARBA" id="ARBA00022617"/>
    </source>
</evidence>
<evidence type="ECO:0000256" key="7">
    <source>
        <dbReference type="ARBA" id="ARBA00022723"/>
    </source>
</evidence>
<dbReference type="OMA" id="WGFGTTQ"/>
<evidence type="ECO:0000313" key="19">
    <source>
        <dbReference type="Proteomes" id="UP000002279"/>
    </source>
</evidence>
<comment type="similarity">
    <text evidence="3 13">Belongs to the cytochrome P450 family.</text>
</comment>
<feature type="binding site" description="axial binding residue" evidence="14">
    <location>
        <position position="438"/>
    </location>
    <ligand>
        <name>heme</name>
        <dbReference type="ChEBI" id="CHEBI:30413"/>
    </ligand>
    <ligandPart>
        <name>Fe</name>
        <dbReference type="ChEBI" id="CHEBI:18248"/>
    </ligandPart>
</feature>
<keyword evidence="6 17" id="KW-0812">Transmembrane</keyword>
<keyword evidence="8 13" id="KW-0256">Endoplasmic reticulum</keyword>
<dbReference type="PIRSF" id="PIRSF000047">
    <property type="entry name" value="Cytochrome_CYPVIIA1"/>
    <property type="match status" value="1"/>
</dbReference>
<evidence type="ECO:0000256" key="16">
    <source>
        <dbReference type="SAM" id="MobiDB-lite"/>
    </source>
</evidence>
<dbReference type="GO" id="GO:0008397">
    <property type="term" value="F:sterol 12-alpha-hydroxylase activity"/>
    <property type="evidence" value="ECO:0000318"/>
    <property type="project" value="GO_Central"/>
</dbReference>
<feature type="compositionally biased region" description="Basic and acidic residues" evidence="16">
    <location>
        <begin position="452"/>
        <end position="473"/>
    </location>
</feature>
<dbReference type="InterPro" id="IPR024204">
    <property type="entry name" value="Cyt_P450_CYP7A1-type"/>
</dbReference>
<dbReference type="Proteomes" id="UP000002279">
    <property type="component" value="Unplaced"/>
</dbReference>
<keyword evidence="4" id="KW-0444">Lipid biosynthesis</keyword>
<evidence type="ECO:0000256" key="11">
    <source>
        <dbReference type="ARBA" id="ARBA00023098"/>
    </source>
</evidence>
<evidence type="ECO:0000256" key="4">
    <source>
        <dbReference type="ARBA" id="ARBA00022516"/>
    </source>
</evidence>